<feature type="compositionally biased region" description="Acidic residues" evidence="9">
    <location>
        <begin position="595"/>
        <end position="613"/>
    </location>
</feature>
<feature type="compositionally biased region" description="Basic and acidic residues" evidence="9">
    <location>
        <begin position="831"/>
        <end position="852"/>
    </location>
</feature>
<dbReference type="GO" id="GO:0006325">
    <property type="term" value="P:chromatin organization"/>
    <property type="evidence" value="ECO:0007669"/>
    <property type="project" value="UniProtKB-KW"/>
</dbReference>
<evidence type="ECO:0000256" key="5">
    <source>
        <dbReference type="ARBA" id="ARBA00023204"/>
    </source>
</evidence>
<dbReference type="STRING" id="205917.A0A4Y9YVP6"/>
<evidence type="ECO:0000256" key="4">
    <source>
        <dbReference type="ARBA" id="ARBA00022853"/>
    </source>
</evidence>
<proteinExistence type="inferred from homology"/>
<feature type="compositionally biased region" description="Basic and acidic residues" evidence="9">
    <location>
        <begin position="431"/>
        <end position="455"/>
    </location>
</feature>
<dbReference type="PANTHER" id="PTHR46459:SF1">
    <property type="entry name" value="E1A-BINDING PROTEIN P400"/>
    <property type="match status" value="1"/>
</dbReference>
<evidence type="ECO:0000256" key="9">
    <source>
        <dbReference type="SAM" id="MobiDB-lite"/>
    </source>
</evidence>
<feature type="compositionally biased region" description="Polar residues" evidence="9">
    <location>
        <begin position="1004"/>
        <end position="1013"/>
    </location>
</feature>
<feature type="region of interest" description="Disordered" evidence="9">
    <location>
        <begin position="649"/>
        <end position="727"/>
    </location>
</feature>
<feature type="compositionally biased region" description="Polar residues" evidence="9">
    <location>
        <begin position="696"/>
        <end position="727"/>
    </location>
</feature>
<feature type="compositionally biased region" description="Polar residues" evidence="9">
    <location>
        <begin position="185"/>
        <end position="198"/>
    </location>
</feature>
<organism evidence="12 13">
    <name type="scientific">Dentipellis fragilis</name>
    <dbReference type="NCBI Taxonomy" id="205917"/>
    <lineage>
        <taxon>Eukaryota</taxon>
        <taxon>Fungi</taxon>
        <taxon>Dikarya</taxon>
        <taxon>Basidiomycota</taxon>
        <taxon>Agaricomycotina</taxon>
        <taxon>Agaricomycetes</taxon>
        <taxon>Russulales</taxon>
        <taxon>Hericiaceae</taxon>
        <taxon>Dentipellis</taxon>
    </lineage>
</organism>
<keyword evidence="5" id="KW-0234">DNA repair</keyword>
<dbReference type="InterPro" id="IPR009057">
    <property type="entry name" value="Homeodomain-like_sf"/>
</dbReference>
<feature type="compositionally biased region" description="Polar residues" evidence="9">
    <location>
        <begin position="1253"/>
        <end position="1271"/>
    </location>
</feature>
<evidence type="ECO:0000259" key="10">
    <source>
        <dbReference type="PROSITE" id="PS50090"/>
    </source>
</evidence>
<comment type="similarity">
    <text evidence="2">Belongs to the EAF1 family.</text>
</comment>
<feature type="region of interest" description="Disordered" evidence="9">
    <location>
        <begin position="222"/>
        <end position="324"/>
    </location>
</feature>
<feature type="compositionally biased region" description="Pro residues" evidence="9">
    <location>
        <begin position="252"/>
        <end position="268"/>
    </location>
</feature>
<feature type="region of interest" description="Disordered" evidence="9">
    <location>
        <begin position="1000"/>
        <end position="1092"/>
    </location>
</feature>
<dbReference type="SMART" id="SM00573">
    <property type="entry name" value="HSA"/>
    <property type="match status" value="1"/>
</dbReference>
<evidence type="ECO:0000256" key="1">
    <source>
        <dbReference type="ARBA" id="ARBA00004123"/>
    </source>
</evidence>
<feature type="region of interest" description="Disordered" evidence="9">
    <location>
        <begin position="827"/>
        <end position="857"/>
    </location>
</feature>
<dbReference type="PROSITE" id="PS51204">
    <property type="entry name" value="HSA"/>
    <property type="match status" value="1"/>
</dbReference>
<dbReference type="InterPro" id="IPR001005">
    <property type="entry name" value="SANT/Myb"/>
</dbReference>
<feature type="compositionally biased region" description="Low complexity" evidence="9">
    <location>
        <begin position="1376"/>
        <end position="1393"/>
    </location>
</feature>
<feature type="region of interest" description="Disordered" evidence="9">
    <location>
        <begin position="594"/>
        <end position="614"/>
    </location>
</feature>
<dbReference type="SUPFAM" id="SSF46689">
    <property type="entry name" value="Homeodomain-like"/>
    <property type="match status" value="1"/>
</dbReference>
<dbReference type="Pfam" id="PF07529">
    <property type="entry name" value="HSA"/>
    <property type="match status" value="1"/>
</dbReference>
<reference evidence="12 13" key="1">
    <citation type="submission" date="2019-02" db="EMBL/GenBank/DDBJ databases">
        <title>Genome sequencing of the rare red list fungi Dentipellis fragilis.</title>
        <authorList>
            <person name="Buettner E."/>
            <person name="Kellner H."/>
        </authorList>
    </citation>
    <scope>NUCLEOTIDE SEQUENCE [LARGE SCALE GENOMIC DNA]</scope>
    <source>
        <strain evidence="12 13">DSM 105465</strain>
    </source>
</reference>
<accession>A0A4Y9YVP6</accession>
<evidence type="ECO:0000313" key="12">
    <source>
        <dbReference type="EMBL" id="TFY66666.1"/>
    </source>
</evidence>
<dbReference type="OrthoDB" id="5364245at2759"/>
<feature type="compositionally biased region" description="Pro residues" evidence="9">
    <location>
        <begin position="283"/>
        <end position="292"/>
    </location>
</feature>
<feature type="region of interest" description="Disordered" evidence="9">
    <location>
        <begin position="420"/>
        <end position="455"/>
    </location>
</feature>
<comment type="subcellular location">
    <subcellularLocation>
        <location evidence="1">Nucleus</location>
    </subcellularLocation>
</comment>
<dbReference type="InterPro" id="IPR014012">
    <property type="entry name" value="HSA_dom"/>
</dbReference>
<dbReference type="CDD" id="cd00167">
    <property type="entry name" value="SANT"/>
    <property type="match status" value="1"/>
</dbReference>
<gene>
    <name evidence="12" type="ORF">EVG20_g4430</name>
</gene>
<dbReference type="GO" id="GO:0035267">
    <property type="term" value="C:NuA4 histone acetyltransferase complex"/>
    <property type="evidence" value="ECO:0007669"/>
    <property type="project" value="TreeGrafter"/>
</dbReference>
<feature type="compositionally biased region" description="Polar residues" evidence="9">
    <location>
        <begin position="1030"/>
        <end position="1040"/>
    </location>
</feature>
<dbReference type="Pfam" id="PF13921">
    <property type="entry name" value="Myb_DNA-bind_6"/>
    <property type="match status" value="1"/>
</dbReference>
<feature type="compositionally biased region" description="Basic and acidic residues" evidence="9">
    <location>
        <begin position="1394"/>
        <end position="1405"/>
    </location>
</feature>
<dbReference type="PROSITE" id="PS50090">
    <property type="entry name" value="MYB_LIKE"/>
    <property type="match status" value="1"/>
</dbReference>
<evidence type="ECO:0000256" key="2">
    <source>
        <dbReference type="ARBA" id="ARBA00008913"/>
    </source>
</evidence>
<evidence type="ECO:0000313" key="13">
    <source>
        <dbReference type="Proteomes" id="UP000298327"/>
    </source>
</evidence>
<protein>
    <recommendedName>
        <fullName evidence="8">Vacuolar import and degradation protein 21</fullName>
    </recommendedName>
</protein>
<dbReference type="PANTHER" id="PTHR46459">
    <property type="entry name" value="E1A-BINDING PROTEIN P400-RELATED"/>
    <property type="match status" value="1"/>
</dbReference>
<dbReference type="GO" id="GO:0003682">
    <property type="term" value="F:chromatin binding"/>
    <property type="evidence" value="ECO:0007669"/>
    <property type="project" value="TreeGrafter"/>
</dbReference>
<feature type="region of interest" description="Disordered" evidence="9">
    <location>
        <begin position="1248"/>
        <end position="1314"/>
    </location>
</feature>
<feature type="compositionally biased region" description="Polar residues" evidence="9">
    <location>
        <begin position="1279"/>
        <end position="1295"/>
    </location>
</feature>
<feature type="compositionally biased region" description="Low complexity" evidence="9">
    <location>
        <begin position="269"/>
        <end position="278"/>
    </location>
</feature>
<evidence type="ECO:0000256" key="8">
    <source>
        <dbReference type="ARBA" id="ARBA00029670"/>
    </source>
</evidence>
<feature type="compositionally biased region" description="Basic and acidic residues" evidence="9">
    <location>
        <begin position="1055"/>
        <end position="1070"/>
    </location>
</feature>
<dbReference type="Proteomes" id="UP000298327">
    <property type="component" value="Unassembled WGS sequence"/>
</dbReference>
<feature type="domain" description="Myb-like" evidence="10">
    <location>
        <begin position="942"/>
        <end position="990"/>
    </location>
</feature>
<feature type="region of interest" description="Disordered" evidence="9">
    <location>
        <begin position="1355"/>
        <end position="1425"/>
    </location>
</feature>
<comment type="function">
    <text evidence="7">Component of the NuA4 histone acetyltransferase complex which is involved in transcriptional activation of selected genes principally by acetylation of nucleosomal histone H4 and H2A. The NuA4 complex is also involved in DNA repair.</text>
</comment>
<dbReference type="GO" id="GO:0005634">
    <property type="term" value="C:nucleus"/>
    <property type="evidence" value="ECO:0007669"/>
    <property type="project" value="UniProtKB-SubCell"/>
</dbReference>
<keyword evidence="4" id="KW-0156">Chromatin regulator</keyword>
<keyword evidence="3" id="KW-0227">DNA damage</keyword>
<dbReference type="SMART" id="SM00717">
    <property type="entry name" value="SANT"/>
    <property type="match status" value="1"/>
</dbReference>
<feature type="domain" description="HSA" evidence="11">
    <location>
        <begin position="519"/>
        <end position="612"/>
    </location>
</feature>
<keyword evidence="13" id="KW-1185">Reference proteome</keyword>
<evidence type="ECO:0000256" key="6">
    <source>
        <dbReference type="ARBA" id="ARBA00023242"/>
    </source>
</evidence>
<evidence type="ECO:0000259" key="11">
    <source>
        <dbReference type="PROSITE" id="PS51204"/>
    </source>
</evidence>
<name>A0A4Y9YVP6_9AGAM</name>
<dbReference type="GO" id="GO:0006281">
    <property type="term" value="P:DNA repair"/>
    <property type="evidence" value="ECO:0007669"/>
    <property type="project" value="UniProtKB-KW"/>
</dbReference>
<comment type="caution">
    <text evidence="12">The sequence shown here is derived from an EMBL/GenBank/DDBJ whole genome shotgun (WGS) entry which is preliminary data.</text>
</comment>
<evidence type="ECO:0000256" key="7">
    <source>
        <dbReference type="ARBA" id="ARBA00025178"/>
    </source>
</evidence>
<sequence>MDRPPMRDSERRLAELLVEERVAQLEEISRRRNGLLREMFVLLQRRHNFGEVISLPGEGEVGGTETLAFLEKFDLQKHPESGSVSMLTDEDLTIPLWLEQLNKTPTPEPSPHPEPATKSDAIPPTPPYAPVAQEHDEKSPAGQMPLPVDIPQPSPTSVHEEVPTPPVPVPVDEDLDTGKPEIAAETTSANLQDLSQQEPMPPADEEAEVIATSVPEAEIAIELDDAQPPAVSGSPSHPQDEPMEITQVEVAEPPPVPPPAIPTPPIEPTKPTTFAEPLEPSEPIEPPKPAEPTQPAEPAEPPSAPPMEVDDIPEVQPSQGINPQDTLLVPAKADKSLLPDMAYSSVDYPPSPITYQPPSFPSSVTVSSTLTPIQGLPDFAFPEIAEAPGAAEPALKNNVHFTLNRHYSVPSLKVLPAEFQRKGKLSKQRKRDKEREKAEKGSDRGDGRKEARDDWTPMGINKWGAIMRANPLWRRMSRATKCLSTHEWSVAFEELRFIRTLERIETLKDAGRWSYRQPKKQRGVGGLKKTHWDYLLDEMKWMRIDFREERKWKIALAYELSTAVLEWHRAGNQEERMRLGLIVDWHKPPVHDGEVYETPEELDDERMETDALEPENMMAVDYGSDDSDDDQEQDKQDVVDALETTALVEDALTQTDPANAGDEPLSSMSEIIRPKEEELEDPSVLRDNGQDEAMQVDSQPTEAAQSIQDTQLSASSHPGLKTTSQDPVLTANSQDQQNVSSVHAPALATKSLSKSNAYLPLRAHIAYSDEHQLFLDLDDFHFGKRHEETITESTSMDAPPAAVDLSSIFPDLQCFGVLDVAPVAGITSSTDGKKKQEKRDRDDPHKRTEDTTYSKLTPLGRFMREKPTLLGTLEPSKHWKGDHWSGIDDAPVVPDLDTSYKVDDGLSELFDNAKQTPVVLDDDTVLSGAPRDPAKRIIDADWPPEDDLLIRRLAEKYPRNWGLIADIFNSTRGAISTEKRRDWECRERYRVKWLVNERGDRDANSAQTSSTSVPARPQPQMTTRKRLASVSASAAPTNGASAPPVESRKRRRHVLMHDTIRKGMKKREASQKSANPRKPSVVHDTHGQYNKMPKLTPAELSRMKADKEAREQQEVLIRRRNEEYARQQMYSAQRMAAQGAAVQAAAPGTPNAAAVRQPPTGVQHHQTVPQIRSQVNISQQQRVPAAVPVANPAAAAAVAAARMSPQQLLQAQQAAAQQRALVAAAAAGNVNVNLAAAASNVNGHLSPPYASRAATSSPAVPQASPPRSSATPNPPRPASAQQHVGATQASPNMHQTAVPRPAANMGHYFPIPGTQLTPEQAIRIQQIMQQQRQAMQNGQTGQAAVLRVGQGDAWKQKEQGEEARYAHQKEQEQLRALSAAQAQKQESSQAQGAKDGKAEMDRDLEGGFGGQEDLEDRYATTSGEH</sequence>
<keyword evidence="6" id="KW-0539">Nucleus</keyword>
<feature type="region of interest" description="Disordered" evidence="9">
    <location>
        <begin position="102"/>
        <end position="207"/>
    </location>
</feature>
<dbReference type="EMBL" id="SEOQ01000228">
    <property type="protein sequence ID" value="TFY66666.1"/>
    <property type="molecule type" value="Genomic_DNA"/>
</dbReference>
<feature type="compositionally biased region" description="Basic and acidic residues" evidence="9">
    <location>
        <begin position="1355"/>
        <end position="1373"/>
    </location>
</feature>
<evidence type="ECO:0000256" key="3">
    <source>
        <dbReference type="ARBA" id="ARBA00022763"/>
    </source>
</evidence>